<dbReference type="EMBL" id="CP022983">
    <property type="protein sequence ID" value="ASV68331.1"/>
    <property type="molecule type" value="Genomic_DNA"/>
</dbReference>
<dbReference type="SMART" id="SM00530">
    <property type="entry name" value="HTH_XRE"/>
    <property type="match status" value="1"/>
</dbReference>
<dbReference type="InterPro" id="IPR001387">
    <property type="entry name" value="Cro/C1-type_HTH"/>
</dbReference>
<dbReference type="CDD" id="cd00093">
    <property type="entry name" value="HTH_XRE"/>
    <property type="match status" value="1"/>
</dbReference>
<keyword evidence="1" id="KW-0175">Coiled coil</keyword>
<evidence type="ECO:0000259" key="2">
    <source>
        <dbReference type="PROSITE" id="PS50943"/>
    </source>
</evidence>
<feature type="coiled-coil region" evidence="1">
    <location>
        <begin position="49"/>
        <end position="76"/>
    </location>
</feature>
<accession>A0A248TJJ4</accession>
<reference evidence="3 4" key="1">
    <citation type="submission" date="2017-08" db="EMBL/GenBank/DDBJ databases">
        <title>Complete Genome Sequence of Bacillus kochii Oregon-R-modENCODE STRAIN BDGP4, isolated from Drosophila melanogaster gut.</title>
        <authorList>
            <person name="Wan K.H."/>
            <person name="Yu C."/>
            <person name="Park S."/>
            <person name="Hammonds A.S."/>
            <person name="Booth B.W."/>
            <person name="Celniker S.E."/>
        </authorList>
    </citation>
    <scope>NUCLEOTIDE SEQUENCE [LARGE SCALE GENOMIC DNA]</scope>
    <source>
        <strain evidence="3 4">BDGP4</strain>
    </source>
</reference>
<evidence type="ECO:0000313" key="4">
    <source>
        <dbReference type="Proteomes" id="UP000215137"/>
    </source>
</evidence>
<dbReference type="SUPFAM" id="SSF47413">
    <property type="entry name" value="lambda repressor-like DNA-binding domains"/>
    <property type="match status" value="1"/>
</dbReference>
<name>A0A248TJJ4_9BACI</name>
<proteinExistence type="predicted"/>
<dbReference type="InterPro" id="IPR010982">
    <property type="entry name" value="Lambda_DNA-bd_dom_sf"/>
</dbReference>
<dbReference type="Proteomes" id="UP000215137">
    <property type="component" value="Chromosome"/>
</dbReference>
<dbReference type="PROSITE" id="PS50943">
    <property type="entry name" value="HTH_CROC1"/>
    <property type="match status" value="1"/>
</dbReference>
<dbReference type="InterPro" id="IPR011990">
    <property type="entry name" value="TPR-like_helical_dom_sf"/>
</dbReference>
<dbReference type="Gene3D" id="1.10.260.40">
    <property type="entry name" value="lambda repressor-like DNA-binding domains"/>
    <property type="match status" value="1"/>
</dbReference>
<sequence length="410" mass="48951">MEGKIIKYYREAKKLTQKEIVQGICSITHLSKIERESTQYSSEIIYMLCERLEINMEDEIERFQQFKRKMTDLQKQIIIQDDERIEQLKKELTANSLRKVPDFQASYFLTMARYFLYKMKVTEAYYFINQLQKEVIELTSFEENSLKHQLGIYYFLTGRNKDCIRELSSIDHDSYHQNEYYYHLALAYYAANQNVQAYYYGKKAADYFHSTMNVNRMIDSETLLLVQLNAKGAHDFKETKDRYEALFRLCEECGEVERKAKVYNNFAYDLHKRKKYTEAHYYYLKALEIACENSPLYAMFLENYIHNGFISGLVHKKELLQEVRKGIELAKTYQWSGPFTFEFYSFLIEGREEEAYAIIENKLLPYYRQSGDTLMIEKYEQRLFAYYRKIGDVENAFKLAKSLIASPTLV</sequence>
<keyword evidence="4" id="KW-1185">Reference proteome</keyword>
<protein>
    <recommendedName>
        <fullName evidence="2">HTH cro/C1-type domain-containing protein</fullName>
    </recommendedName>
</protein>
<evidence type="ECO:0000256" key="1">
    <source>
        <dbReference type="SAM" id="Coils"/>
    </source>
</evidence>
<dbReference type="RefSeq" id="WP_095371901.1">
    <property type="nucleotide sequence ID" value="NZ_CP022983.1"/>
</dbReference>
<gene>
    <name evidence="3" type="ORF">CKF48_13950</name>
</gene>
<dbReference type="KEGG" id="bko:CKF48_13950"/>
<organism evidence="3 4">
    <name type="scientific">Cytobacillus kochii</name>
    <dbReference type="NCBI Taxonomy" id="859143"/>
    <lineage>
        <taxon>Bacteria</taxon>
        <taxon>Bacillati</taxon>
        <taxon>Bacillota</taxon>
        <taxon>Bacilli</taxon>
        <taxon>Bacillales</taxon>
        <taxon>Bacillaceae</taxon>
        <taxon>Cytobacillus</taxon>
    </lineage>
</organism>
<dbReference type="AlphaFoldDB" id="A0A248TJJ4"/>
<dbReference type="SUPFAM" id="SSF48452">
    <property type="entry name" value="TPR-like"/>
    <property type="match status" value="1"/>
</dbReference>
<dbReference type="GO" id="GO:0003677">
    <property type="term" value="F:DNA binding"/>
    <property type="evidence" value="ECO:0007669"/>
    <property type="project" value="InterPro"/>
</dbReference>
<dbReference type="Gene3D" id="1.25.40.10">
    <property type="entry name" value="Tetratricopeptide repeat domain"/>
    <property type="match status" value="1"/>
</dbReference>
<evidence type="ECO:0000313" key="3">
    <source>
        <dbReference type="EMBL" id="ASV68331.1"/>
    </source>
</evidence>
<feature type="domain" description="HTH cro/C1-type" evidence="2">
    <location>
        <begin position="6"/>
        <end position="60"/>
    </location>
</feature>
<dbReference type="OrthoDB" id="252257at2"/>